<evidence type="ECO:0000256" key="9">
    <source>
        <dbReference type="ARBA" id="ARBA00022898"/>
    </source>
</evidence>
<comment type="catalytic activity">
    <reaction evidence="14">
        <text>O-phospho-L-serine + 2-oxoglutarate = 3-phosphooxypyruvate + L-glutamate</text>
        <dbReference type="Rhea" id="RHEA:14329"/>
        <dbReference type="ChEBI" id="CHEBI:16810"/>
        <dbReference type="ChEBI" id="CHEBI:18110"/>
        <dbReference type="ChEBI" id="CHEBI:29985"/>
        <dbReference type="ChEBI" id="CHEBI:57524"/>
        <dbReference type="EC" id="2.6.1.52"/>
    </reaction>
</comment>
<evidence type="ECO:0000256" key="5">
    <source>
        <dbReference type="ARBA" id="ARBA00022490"/>
    </source>
</evidence>
<dbReference type="GO" id="GO:0004760">
    <property type="term" value="F:L-serine-pyruvate transaminase activity"/>
    <property type="evidence" value="ECO:0007669"/>
    <property type="project" value="TreeGrafter"/>
</dbReference>
<evidence type="ECO:0000256" key="12">
    <source>
        <dbReference type="ARBA" id="ARBA00031421"/>
    </source>
</evidence>
<evidence type="ECO:0000256" key="13">
    <source>
        <dbReference type="ARBA" id="ARBA00047630"/>
    </source>
</evidence>
<protein>
    <recommendedName>
        <fullName evidence="4">phosphoserine transaminase</fullName>
        <ecNumber evidence="4">2.6.1.52</ecNumber>
    </recommendedName>
    <alternativeName>
        <fullName evidence="12">Phosphohydroxythreonine aminotransferase</fullName>
    </alternativeName>
</protein>
<keyword evidence="7" id="KW-0028">Amino-acid biosynthesis</keyword>
<evidence type="ECO:0000256" key="3">
    <source>
        <dbReference type="ARBA" id="ARBA00006904"/>
    </source>
</evidence>
<evidence type="ECO:0000256" key="10">
    <source>
        <dbReference type="ARBA" id="ARBA00023096"/>
    </source>
</evidence>
<evidence type="ECO:0000256" key="7">
    <source>
        <dbReference type="ARBA" id="ARBA00022605"/>
    </source>
</evidence>
<keyword evidence="11" id="KW-0718">Serine biosynthesis</keyword>
<dbReference type="Pfam" id="PF00266">
    <property type="entry name" value="Aminotran_5"/>
    <property type="match status" value="1"/>
</dbReference>
<evidence type="ECO:0000259" key="15">
    <source>
        <dbReference type="Pfam" id="PF00266"/>
    </source>
</evidence>
<comment type="pathway">
    <text evidence="2">Amino-acid biosynthesis; L-serine biosynthesis; L-serine from 3-phospho-D-glycerate: step 2/3.</text>
</comment>
<evidence type="ECO:0000256" key="14">
    <source>
        <dbReference type="ARBA" id="ARBA00049007"/>
    </source>
</evidence>
<sequence length="358" mass="39789">MKQLFFTPGPSELYFTVENHIKKALAEQIPSISHRSGQFQSIFQEAEENLRTLLSIPDNYHIFFTGSANEIWERIIENLVAQHSYHYVNGAFSERFYHIAQELGRSAVAQTAEEGNCAAVNADQIPSETELIAFTQNETSTGAAQPLEDIYKIRKAHPDKLIAVDAVSTLPYLALDYAQVDTVYFSVQKGFGLPAGLGVWLVNDRCIAKAESLAKQQSIGSYHSIPSLLSKAEKKQTPETPNVLGIYLLAKVAGDMLMKGIDVIRNETKFKAGMMYQMLAEHPNFAPFVQEAAYRSPTVIVAETNKPSSEIIQALRESSLVVGSGYGQFKAKHIRIANFPTHSREQMMLLVDKMSAIL</sequence>
<dbReference type="EMBL" id="CP120682">
    <property type="protein sequence ID" value="WKN34239.1"/>
    <property type="molecule type" value="Genomic_DNA"/>
</dbReference>
<comment type="catalytic activity">
    <reaction evidence="13">
        <text>4-(phosphooxy)-L-threonine + 2-oxoglutarate = (R)-3-hydroxy-2-oxo-4-phosphooxybutanoate + L-glutamate</text>
        <dbReference type="Rhea" id="RHEA:16573"/>
        <dbReference type="ChEBI" id="CHEBI:16810"/>
        <dbReference type="ChEBI" id="CHEBI:29985"/>
        <dbReference type="ChEBI" id="CHEBI:58452"/>
        <dbReference type="ChEBI" id="CHEBI:58538"/>
        <dbReference type="EC" id="2.6.1.52"/>
    </reaction>
</comment>
<evidence type="ECO:0000256" key="6">
    <source>
        <dbReference type="ARBA" id="ARBA00022576"/>
    </source>
</evidence>
<dbReference type="EC" id="2.6.1.52" evidence="4"/>
<dbReference type="SUPFAM" id="SSF53383">
    <property type="entry name" value="PLP-dependent transferases"/>
    <property type="match status" value="1"/>
</dbReference>
<comment type="similarity">
    <text evidence="3">Belongs to the class-V pyridoxal-phosphate-dependent aminotransferase family. SerC subfamily.</text>
</comment>
<dbReference type="InterPro" id="IPR015421">
    <property type="entry name" value="PyrdxlP-dep_Trfase_major"/>
</dbReference>
<dbReference type="PANTHER" id="PTHR21152">
    <property type="entry name" value="AMINOTRANSFERASE CLASS V"/>
    <property type="match status" value="1"/>
</dbReference>
<evidence type="ECO:0000256" key="2">
    <source>
        <dbReference type="ARBA" id="ARBA00005099"/>
    </source>
</evidence>
<organism evidence="16">
    <name type="scientific">Roseihalotalea indica</name>
    <dbReference type="NCBI Taxonomy" id="2867963"/>
    <lineage>
        <taxon>Bacteria</taxon>
        <taxon>Pseudomonadati</taxon>
        <taxon>Bacteroidota</taxon>
        <taxon>Cytophagia</taxon>
        <taxon>Cytophagales</taxon>
        <taxon>Catalimonadaceae</taxon>
        <taxon>Roseihalotalea</taxon>
    </lineage>
</organism>
<dbReference type="PANTHER" id="PTHR21152:SF40">
    <property type="entry name" value="ALANINE--GLYOXYLATE AMINOTRANSFERASE"/>
    <property type="match status" value="1"/>
</dbReference>
<gene>
    <name evidence="16" type="ORF">K4G66_17820</name>
</gene>
<accession>A0AA49JEH3</accession>
<dbReference type="InterPro" id="IPR015424">
    <property type="entry name" value="PyrdxlP-dep_Trfase"/>
</dbReference>
<dbReference type="GO" id="GO:0006564">
    <property type="term" value="P:L-serine biosynthetic process"/>
    <property type="evidence" value="ECO:0007669"/>
    <property type="project" value="UniProtKB-KW"/>
</dbReference>
<keyword evidence="9" id="KW-0663">Pyridoxal phosphate</keyword>
<evidence type="ECO:0000256" key="11">
    <source>
        <dbReference type="ARBA" id="ARBA00023299"/>
    </source>
</evidence>
<reference evidence="16" key="2">
    <citation type="journal article" date="2024" name="Antonie Van Leeuwenhoek">
        <title>Roseihalotalea indica gen. nov., sp. nov., a halophilic Bacteroidetes from mesopelagic Southwest Indian Ocean with higher carbohydrate metabolic potential.</title>
        <authorList>
            <person name="Chen B."/>
            <person name="Zhang M."/>
            <person name="Lin D."/>
            <person name="Ye J."/>
            <person name="Tang K."/>
        </authorList>
    </citation>
    <scope>NUCLEOTIDE SEQUENCE</scope>
    <source>
        <strain evidence="16">TK19036</strain>
    </source>
</reference>
<evidence type="ECO:0000256" key="1">
    <source>
        <dbReference type="ARBA" id="ARBA00001933"/>
    </source>
</evidence>
<comment type="cofactor">
    <cofactor evidence="1">
        <name>pyridoxal 5'-phosphate</name>
        <dbReference type="ChEBI" id="CHEBI:597326"/>
    </cofactor>
</comment>
<reference evidence="16" key="1">
    <citation type="journal article" date="2023" name="Comput. Struct. Biotechnol. J.">
        <title>Discovery of a novel marine Bacteroidetes with a rich repertoire of carbohydrate-active enzymes.</title>
        <authorList>
            <person name="Chen B."/>
            <person name="Liu G."/>
            <person name="Chen Q."/>
            <person name="Wang H."/>
            <person name="Liu L."/>
            <person name="Tang K."/>
        </authorList>
    </citation>
    <scope>NUCLEOTIDE SEQUENCE</scope>
    <source>
        <strain evidence="16">TK19036</strain>
    </source>
</reference>
<dbReference type="GO" id="GO:0019265">
    <property type="term" value="P:glycine biosynthetic process, by transamination of glyoxylate"/>
    <property type="evidence" value="ECO:0007669"/>
    <property type="project" value="TreeGrafter"/>
</dbReference>
<keyword evidence="10" id="KW-0664">Pyridoxine biosynthesis</keyword>
<dbReference type="GO" id="GO:0004648">
    <property type="term" value="F:O-phospho-L-serine:2-oxoglutarate aminotransferase activity"/>
    <property type="evidence" value="ECO:0007669"/>
    <property type="project" value="UniProtKB-EC"/>
</dbReference>
<feature type="domain" description="Aminotransferase class V" evidence="15">
    <location>
        <begin position="20"/>
        <end position="325"/>
    </location>
</feature>
<evidence type="ECO:0000256" key="4">
    <source>
        <dbReference type="ARBA" id="ARBA00013030"/>
    </source>
</evidence>
<dbReference type="PIRSF" id="PIRSF000525">
    <property type="entry name" value="SerC"/>
    <property type="match status" value="1"/>
</dbReference>
<keyword evidence="5" id="KW-0963">Cytoplasm</keyword>
<evidence type="ECO:0000313" key="16">
    <source>
        <dbReference type="EMBL" id="WKN34239.1"/>
    </source>
</evidence>
<keyword evidence="8" id="KW-0808">Transferase</keyword>
<dbReference type="GO" id="GO:0008453">
    <property type="term" value="F:alanine-glyoxylate transaminase activity"/>
    <property type="evidence" value="ECO:0007669"/>
    <property type="project" value="TreeGrafter"/>
</dbReference>
<name>A0AA49JEH3_9BACT</name>
<dbReference type="AlphaFoldDB" id="A0AA49JEH3"/>
<dbReference type="InterPro" id="IPR022278">
    <property type="entry name" value="Pser_aminoTfrase"/>
</dbReference>
<dbReference type="Gene3D" id="3.40.640.10">
    <property type="entry name" value="Type I PLP-dependent aspartate aminotransferase-like (Major domain)"/>
    <property type="match status" value="1"/>
</dbReference>
<keyword evidence="6 16" id="KW-0032">Aminotransferase</keyword>
<dbReference type="GO" id="GO:0008615">
    <property type="term" value="P:pyridoxine biosynthetic process"/>
    <property type="evidence" value="ECO:0007669"/>
    <property type="project" value="UniProtKB-KW"/>
</dbReference>
<dbReference type="InterPro" id="IPR000192">
    <property type="entry name" value="Aminotrans_V_dom"/>
</dbReference>
<dbReference type="InterPro" id="IPR015422">
    <property type="entry name" value="PyrdxlP-dep_Trfase_small"/>
</dbReference>
<evidence type="ECO:0000256" key="8">
    <source>
        <dbReference type="ARBA" id="ARBA00022679"/>
    </source>
</evidence>
<proteinExistence type="inferred from homology"/>
<dbReference type="Gene3D" id="3.90.1150.10">
    <property type="entry name" value="Aspartate Aminotransferase, domain 1"/>
    <property type="match status" value="1"/>
</dbReference>